<evidence type="ECO:0000313" key="5">
    <source>
        <dbReference type="Proteomes" id="UP000581087"/>
    </source>
</evidence>
<evidence type="ECO:0000313" key="4">
    <source>
        <dbReference type="Proteomes" id="UP000292686"/>
    </source>
</evidence>
<comment type="caution">
    <text evidence="3">The sequence shown here is derived from an EMBL/GenBank/DDBJ whole genome shotgun (WGS) entry which is preliminary data.</text>
</comment>
<gene>
    <name evidence="2" type="ORF">BJ972_000020</name>
    <name evidence="3" type="ORF">ESP50_13295</name>
</gene>
<keyword evidence="1" id="KW-0472">Membrane</keyword>
<organism evidence="3 4">
    <name type="scientific">Agromyces atrinae</name>
    <dbReference type="NCBI Taxonomy" id="592376"/>
    <lineage>
        <taxon>Bacteria</taxon>
        <taxon>Bacillati</taxon>
        <taxon>Actinomycetota</taxon>
        <taxon>Actinomycetes</taxon>
        <taxon>Micrococcales</taxon>
        <taxon>Microbacteriaceae</taxon>
        <taxon>Agromyces</taxon>
    </lineage>
</organism>
<protein>
    <recommendedName>
        <fullName evidence="6">DUF3592 domain-containing protein</fullName>
    </recommendedName>
</protein>
<feature type="transmembrane region" description="Helical" evidence="1">
    <location>
        <begin position="109"/>
        <end position="128"/>
    </location>
</feature>
<dbReference type="OrthoDB" id="5125682at2"/>
<dbReference type="RefSeq" id="WP_129175972.1">
    <property type="nucleotide sequence ID" value="NZ_JACCBI010000001.1"/>
</dbReference>
<keyword evidence="4" id="KW-1185">Reference proteome</keyword>
<dbReference type="EMBL" id="SDPM01000007">
    <property type="protein sequence ID" value="RXZ85769.1"/>
    <property type="molecule type" value="Genomic_DNA"/>
</dbReference>
<dbReference type="EMBL" id="JACCBI010000001">
    <property type="protein sequence ID" value="NYD65501.1"/>
    <property type="molecule type" value="Genomic_DNA"/>
</dbReference>
<keyword evidence="1" id="KW-1133">Transmembrane helix</keyword>
<accession>A0A4Q2M1Y8</accession>
<evidence type="ECO:0008006" key="6">
    <source>
        <dbReference type="Google" id="ProtNLM"/>
    </source>
</evidence>
<dbReference type="AlphaFoldDB" id="A0A4Q2M1Y8"/>
<reference evidence="3 4" key="1">
    <citation type="submission" date="2019-01" db="EMBL/GenBank/DDBJ databases">
        <title>Agromyces.</title>
        <authorList>
            <person name="Li J."/>
        </authorList>
    </citation>
    <scope>NUCLEOTIDE SEQUENCE [LARGE SCALE GENOMIC DNA]</scope>
    <source>
        <strain evidence="3 4">DSM 23870</strain>
    </source>
</reference>
<evidence type="ECO:0000313" key="2">
    <source>
        <dbReference type="EMBL" id="NYD65501.1"/>
    </source>
</evidence>
<name>A0A4Q2M1Y8_9MICO</name>
<proteinExistence type="predicted"/>
<dbReference type="Proteomes" id="UP000581087">
    <property type="component" value="Unassembled WGS sequence"/>
</dbReference>
<dbReference type="Proteomes" id="UP000292686">
    <property type="component" value="Unassembled WGS sequence"/>
</dbReference>
<keyword evidence="1" id="KW-0812">Transmembrane</keyword>
<sequence>MVNLVATAVVACVLVVAVILGVVQILDVNQPVVWGTFRHEYCVDRPRGGCSSIGRWTSDDGAIELLSVRLDGNVDSRGLARASYQPEGVSNDADNNIVHGEFGTNVAFWAPWLLAVVIAGLLAVRTGWVNRFTLRGGRIVRKPRRPAGVAPRHRA</sequence>
<reference evidence="2 5" key="2">
    <citation type="submission" date="2020-07" db="EMBL/GenBank/DDBJ databases">
        <title>Sequencing the genomes of 1000 actinobacteria strains.</title>
        <authorList>
            <person name="Klenk H.-P."/>
        </authorList>
    </citation>
    <scope>NUCLEOTIDE SEQUENCE [LARGE SCALE GENOMIC DNA]</scope>
    <source>
        <strain evidence="2 5">DSM 23870</strain>
    </source>
</reference>
<evidence type="ECO:0000256" key="1">
    <source>
        <dbReference type="SAM" id="Phobius"/>
    </source>
</evidence>
<evidence type="ECO:0000313" key="3">
    <source>
        <dbReference type="EMBL" id="RXZ85769.1"/>
    </source>
</evidence>